<dbReference type="CDD" id="cd08161">
    <property type="entry name" value="SET"/>
    <property type="match status" value="1"/>
</dbReference>
<evidence type="ECO:0000313" key="3">
    <source>
        <dbReference type="EMBL" id="KAH6833661.1"/>
    </source>
</evidence>
<comment type="caution">
    <text evidence="3">The sequence shown here is derived from an EMBL/GenBank/DDBJ whole genome shotgun (WGS) entry which is preliminary data.</text>
</comment>
<keyword evidence="1" id="KW-1133">Transmembrane helix</keyword>
<keyword evidence="1" id="KW-0472">Membrane</keyword>
<proteinExistence type="predicted"/>
<evidence type="ECO:0000313" key="4">
    <source>
        <dbReference type="Proteomes" id="UP001190926"/>
    </source>
</evidence>
<feature type="transmembrane region" description="Helical" evidence="1">
    <location>
        <begin position="12"/>
        <end position="32"/>
    </location>
</feature>
<reference evidence="3 4" key="1">
    <citation type="journal article" date="2021" name="Nat. Commun.">
        <title>Incipient diploidization of the medicinal plant Perilla within 10,000 years.</title>
        <authorList>
            <person name="Zhang Y."/>
            <person name="Shen Q."/>
            <person name="Leng L."/>
            <person name="Zhang D."/>
            <person name="Chen S."/>
            <person name="Shi Y."/>
            <person name="Ning Z."/>
            <person name="Chen S."/>
        </authorList>
    </citation>
    <scope>NUCLEOTIDE SEQUENCE [LARGE SCALE GENOMIC DNA]</scope>
    <source>
        <strain evidence="4">cv. PC099</strain>
    </source>
</reference>
<dbReference type="AlphaFoldDB" id="A0AAD4JHS2"/>
<dbReference type="InterPro" id="IPR001214">
    <property type="entry name" value="SET_dom"/>
</dbReference>
<dbReference type="EMBL" id="SDAM02000057">
    <property type="protein sequence ID" value="KAH6833661.1"/>
    <property type="molecule type" value="Genomic_DNA"/>
</dbReference>
<evidence type="ECO:0000256" key="1">
    <source>
        <dbReference type="SAM" id="Phobius"/>
    </source>
</evidence>
<dbReference type="SUPFAM" id="SSF82199">
    <property type="entry name" value="SET domain"/>
    <property type="match status" value="1"/>
</dbReference>
<sequence length="94" mass="10781">MAGNLKQLINRLLFLLYFSTVSLSHFHTYLPFLGSSKNLDPFPGGPTPRRTVAGSPFYMLNHSFEPNCFFHWRFKDRMLEVMINAGQGVKKGDE</sequence>
<name>A0AAD4JHS2_PERFH</name>
<protein>
    <submittedName>
        <fullName evidence="3">Plastid transcriptionally active 14</fullName>
    </submittedName>
</protein>
<feature type="domain" description="SET" evidence="2">
    <location>
        <begin position="50"/>
        <end position="94"/>
    </location>
</feature>
<accession>A0AAD4JHS2</accession>
<gene>
    <name evidence="3" type="ORF">C2S53_020318</name>
</gene>
<keyword evidence="1" id="KW-0812">Transmembrane</keyword>
<dbReference type="Proteomes" id="UP001190926">
    <property type="component" value="Unassembled WGS sequence"/>
</dbReference>
<feature type="non-terminal residue" evidence="3">
    <location>
        <position position="94"/>
    </location>
</feature>
<dbReference type="Pfam" id="PF00856">
    <property type="entry name" value="SET"/>
    <property type="match status" value="1"/>
</dbReference>
<evidence type="ECO:0000259" key="2">
    <source>
        <dbReference type="Pfam" id="PF00856"/>
    </source>
</evidence>
<keyword evidence="4" id="KW-1185">Reference proteome</keyword>
<dbReference type="InterPro" id="IPR046341">
    <property type="entry name" value="SET_dom_sf"/>
</dbReference>
<organism evidence="3 4">
    <name type="scientific">Perilla frutescens var. hirtella</name>
    <name type="common">Perilla citriodora</name>
    <name type="synonym">Perilla setoyensis</name>
    <dbReference type="NCBI Taxonomy" id="608512"/>
    <lineage>
        <taxon>Eukaryota</taxon>
        <taxon>Viridiplantae</taxon>
        <taxon>Streptophyta</taxon>
        <taxon>Embryophyta</taxon>
        <taxon>Tracheophyta</taxon>
        <taxon>Spermatophyta</taxon>
        <taxon>Magnoliopsida</taxon>
        <taxon>eudicotyledons</taxon>
        <taxon>Gunneridae</taxon>
        <taxon>Pentapetalae</taxon>
        <taxon>asterids</taxon>
        <taxon>lamiids</taxon>
        <taxon>Lamiales</taxon>
        <taxon>Lamiaceae</taxon>
        <taxon>Nepetoideae</taxon>
        <taxon>Elsholtzieae</taxon>
        <taxon>Perilla</taxon>
    </lineage>
</organism>